<name>A0ABX1I5T5_9VIBR</name>
<gene>
    <name evidence="1" type="ORF">EX191_23580</name>
</gene>
<evidence type="ECO:0000313" key="2">
    <source>
        <dbReference type="Proteomes" id="UP000778757"/>
    </source>
</evidence>
<protein>
    <recommendedName>
        <fullName evidence="3">DUF3265 domain-containing protein</fullName>
    </recommendedName>
</protein>
<comment type="caution">
    <text evidence="1">The sequence shown here is derived from an EMBL/GenBank/DDBJ whole genome shotgun (WGS) entry which is preliminary data.</text>
</comment>
<accession>A0ABX1I5T5</accession>
<reference evidence="1 2" key="1">
    <citation type="journal article" date="2019" name="Curr. Microbiol.">
        <title>Vibrio chemaguriensis sp. nov., from Sundarbans, Bay of Bengal.</title>
        <authorList>
            <person name="Ghosh A."/>
            <person name="Bhadury P."/>
        </authorList>
    </citation>
    <scope>NUCLEOTIDE SEQUENCE [LARGE SCALE GENOMIC DNA]</scope>
    <source>
        <strain evidence="1 2">Iso1</strain>
    </source>
</reference>
<keyword evidence="2" id="KW-1185">Reference proteome</keyword>
<evidence type="ECO:0008006" key="3">
    <source>
        <dbReference type="Google" id="ProtNLM"/>
    </source>
</evidence>
<organism evidence="1 2">
    <name type="scientific">Vibrio chemaguriensis</name>
    <dbReference type="NCBI Taxonomy" id="2527672"/>
    <lineage>
        <taxon>Bacteria</taxon>
        <taxon>Pseudomonadati</taxon>
        <taxon>Pseudomonadota</taxon>
        <taxon>Gammaproteobacteria</taxon>
        <taxon>Vibrionales</taxon>
        <taxon>Vibrionaceae</taxon>
        <taxon>Vibrio</taxon>
    </lineage>
</organism>
<dbReference type="EMBL" id="SHOE01000054">
    <property type="protein sequence ID" value="NKJ70688.1"/>
    <property type="molecule type" value="Genomic_DNA"/>
</dbReference>
<evidence type="ECO:0000313" key="1">
    <source>
        <dbReference type="EMBL" id="NKJ70688.1"/>
    </source>
</evidence>
<proteinExistence type="predicted"/>
<sequence length="62" mass="7231">MRWFKCLRWYAAASVLRCSHLNRALELGWNQRSKILMFIGFFSQLYTSSNVPFTFAPVALDA</sequence>
<dbReference type="Proteomes" id="UP000778757">
    <property type="component" value="Unassembled WGS sequence"/>
</dbReference>